<dbReference type="PANTHER" id="PTHR33516">
    <property type="entry name" value="LEXA REPRESSOR"/>
    <property type="match status" value="1"/>
</dbReference>
<comment type="similarity">
    <text evidence="1 7">Belongs to the peptidase S24 family.</text>
</comment>
<organism evidence="9 10">
    <name type="scientific">Croceimicrobium hydrocarbonivorans</name>
    <dbReference type="NCBI Taxonomy" id="2761580"/>
    <lineage>
        <taxon>Bacteria</taxon>
        <taxon>Pseudomonadati</taxon>
        <taxon>Bacteroidota</taxon>
        <taxon>Flavobacteriia</taxon>
        <taxon>Flavobacteriales</taxon>
        <taxon>Owenweeksiaceae</taxon>
        <taxon>Croceimicrobium</taxon>
    </lineage>
</organism>
<dbReference type="InterPro" id="IPR050077">
    <property type="entry name" value="LexA_repressor"/>
</dbReference>
<dbReference type="CDD" id="cd06529">
    <property type="entry name" value="S24_LexA-like"/>
    <property type="match status" value="1"/>
</dbReference>
<evidence type="ECO:0000256" key="6">
    <source>
        <dbReference type="ARBA" id="ARBA00023236"/>
    </source>
</evidence>
<dbReference type="InterPro" id="IPR036286">
    <property type="entry name" value="LexA/Signal_pep-like_sf"/>
</dbReference>
<evidence type="ECO:0000259" key="8">
    <source>
        <dbReference type="Pfam" id="PF00717"/>
    </source>
</evidence>
<keyword evidence="2" id="KW-0227">DNA damage</keyword>
<evidence type="ECO:0000256" key="1">
    <source>
        <dbReference type="ARBA" id="ARBA00007484"/>
    </source>
</evidence>
<dbReference type="EMBL" id="CP060139">
    <property type="protein sequence ID" value="QNR23679.1"/>
    <property type="molecule type" value="Genomic_DNA"/>
</dbReference>
<dbReference type="KEGG" id="chyd:H4K34_15050"/>
<evidence type="ECO:0000256" key="7">
    <source>
        <dbReference type="RuleBase" id="RU003991"/>
    </source>
</evidence>
<keyword evidence="9" id="KW-0808">Transferase</keyword>
<dbReference type="RefSeq" id="WP_210758213.1">
    <property type="nucleotide sequence ID" value="NZ_CP060139.1"/>
</dbReference>
<dbReference type="GO" id="GO:0006355">
    <property type="term" value="P:regulation of DNA-templated transcription"/>
    <property type="evidence" value="ECO:0007669"/>
    <property type="project" value="InterPro"/>
</dbReference>
<dbReference type="AlphaFoldDB" id="A0A7H0VD81"/>
<feature type="domain" description="Peptidase S24/S26A/S26B/S26C" evidence="8">
    <location>
        <begin position="22"/>
        <end position="133"/>
    </location>
</feature>
<proteinExistence type="inferred from homology"/>
<evidence type="ECO:0000256" key="4">
    <source>
        <dbReference type="ARBA" id="ARBA00022813"/>
    </source>
</evidence>
<dbReference type="GO" id="GO:0003677">
    <property type="term" value="F:DNA binding"/>
    <property type="evidence" value="ECO:0007669"/>
    <property type="project" value="InterPro"/>
</dbReference>
<dbReference type="Pfam" id="PF00717">
    <property type="entry name" value="Peptidase_S24"/>
    <property type="match status" value="1"/>
</dbReference>
<evidence type="ECO:0000256" key="3">
    <source>
        <dbReference type="ARBA" id="ARBA00022801"/>
    </source>
</evidence>
<dbReference type="GO" id="GO:0003887">
    <property type="term" value="F:DNA-directed DNA polymerase activity"/>
    <property type="evidence" value="ECO:0007669"/>
    <property type="project" value="UniProtKB-EC"/>
</dbReference>
<dbReference type="EC" id="2.7.7.7" evidence="9"/>
<keyword evidence="10" id="KW-1185">Reference proteome</keyword>
<evidence type="ECO:0000313" key="9">
    <source>
        <dbReference type="EMBL" id="QNR23679.1"/>
    </source>
</evidence>
<name>A0A7H0VD81_9FLAO</name>
<dbReference type="InterPro" id="IPR039418">
    <property type="entry name" value="LexA-like"/>
</dbReference>
<dbReference type="GO" id="GO:0009432">
    <property type="term" value="P:SOS response"/>
    <property type="evidence" value="ECO:0007669"/>
    <property type="project" value="UniProtKB-KW"/>
</dbReference>
<gene>
    <name evidence="9" type="primary">umuD</name>
    <name evidence="9" type="ORF">H4K34_15050</name>
</gene>
<evidence type="ECO:0000256" key="5">
    <source>
        <dbReference type="ARBA" id="ARBA00023204"/>
    </source>
</evidence>
<evidence type="ECO:0000313" key="10">
    <source>
        <dbReference type="Proteomes" id="UP000516305"/>
    </source>
</evidence>
<keyword evidence="4 7" id="KW-0068">Autocatalytic cleavage</keyword>
<dbReference type="SUPFAM" id="SSF51306">
    <property type="entry name" value="LexA/Signal peptidase"/>
    <property type="match status" value="1"/>
</dbReference>
<dbReference type="InterPro" id="IPR006197">
    <property type="entry name" value="Peptidase_S24_LexA"/>
</dbReference>
<dbReference type="Proteomes" id="UP000516305">
    <property type="component" value="Chromosome"/>
</dbReference>
<dbReference type="Gene3D" id="2.10.109.10">
    <property type="entry name" value="Umud Fragment, subunit A"/>
    <property type="match status" value="1"/>
</dbReference>
<sequence length="141" mass="15562">MSLSIYAINTENGIEIPFFDVGVAAGDPSYVSEYFPDTINLSHELVANPKATFCVRVSGQSMVGAGIDDGDLLIVDKELEAKEGQIILAVINGDYTVKRLIKKSDAYYLQPENPAFEPLRITTFMDFRIWGVVTGLIKKLK</sequence>
<accession>A0A7H0VD81</accession>
<keyword evidence="5" id="KW-0234">DNA repair</keyword>
<dbReference type="GO" id="GO:0006281">
    <property type="term" value="P:DNA repair"/>
    <property type="evidence" value="ECO:0007669"/>
    <property type="project" value="UniProtKB-KW"/>
</dbReference>
<reference evidence="9 10" key="1">
    <citation type="submission" date="2020-08" db="EMBL/GenBank/DDBJ databases">
        <title>Croceimicrobium hydrocarbonivorans gen. nov., sp. nov., a novel marine bacterium isolated from a bacterial consortium that degrades polyethylene terephthalate.</title>
        <authorList>
            <person name="Liu R."/>
        </authorList>
    </citation>
    <scope>NUCLEOTIDE SEQUENCE [LARGE SCALE GENOMIC DNA]</scope>
    <source>
        <strain evidence="9 10">A20-9</strain>
    </source>
</reference>
<dbReference type="NCBIfam" id="NF007621">
    <property type="entry name" value="PRK10276.1"/>
    <property type="match status" value="1"/>
</dbReference>
<dbReference type="PANTHER" id="PTHR33516:SF2">
    <property type="entry name" value="LEXA REPRESSOR-RELATED"/>
    <property type="match status" value="1"/>
</dbReference>
<dbReference type="PRINTS" id="PR00726">
    <property type="entry name" value="LEXASERPTASE"/>
</dbReference>
<dbReference type="GO" id="GO:0016787">
    <property type="term" value="F:hydrolase activity"/>
    <property type="evidence" value="ECO:0007669"/>
    <property type="project" value="UniProtKB-KW"/>
</dbReference>
<dbReference type="InterPro" id="IPR015927">
    <property type="entry name" value="Peptidase_S24_S26A/B/C"/>
</dbReference>
<keyword evidence="6" id="KW-0742">SOS response</keyword>
<protein>
    <submittedName>
        <fullName evidence="9">Translesion error-prone DNA polymerase V autoproteolytic subunit</fullName>
        <ecNumber evidence="9">2.7.7.7</ecNumber>
    </submittedName>
</protein>
<keyword evidence="9" id="KW-0548">Nucleotidyltransferase</keyword>
<keyword evidence="3 7" id="KW-0378">Hydrolase</keyword>
<evidence type="ECO:0000256" key="2">
    <source>
        <dbReference type="ARBA" id="ARBA00022763"/>
    </source>
</evidence>